<dbReference type="PROSITE" id="PS00065">
    <property type="entry name" value="D_2_HYDROXYACID_DH_1"/>
    <property type="match status" value="1"/>
</dbReference>
<evidence type="ECO:0000259" key="4">
    <source>
        <dbReference type="Pfam" id="PF00389"/>
    </source>
</evidence>
<name>A0ABR6DP96_9FLAO</name>
<evidence type="ECO:0000256" key="1">
    <source>
        <dbReference type="ARBA" id="ARBA00005854"/>
    </source>
</evidence>
<dbReference type="CDD" id="cd05301">
    <property type="entry name" value="GDH"/>
    <property type="match status" value="1"/>
</dbReference>
<dbReference type="InterPro" id="IPR006140">
    <property type="entry name" value="D-isomer_DH_NAD-bd"/>
</dbReference>
<feature type="domain" description="D-isomer specific 2-hydroxyacid dehydrogenase NAD-binding" evidence="5">
    <location>
        <begin position="110"/>
        <end position="287"/>
    </location>
</feature>
<dbReference type="SUPFAM" id="SSF52283">
    <property type="entry name" value="Formate/glycerate dehydrogenase catalytic domain-like"/>
    <property type="match status" value="1"/>
</dbReference>
<dbReference type="InterPro" id="IPR006139">
    <property type="entry name" value="D-isomer_2_OHA_DH_cat_dom"/>
</dbReference>
<proteinExistence type="inferred from homology"/>
<reference evidence="6 7" key="1">
    <citation type="submission" date="2020-08" db="EMBL/GenBank/DDBJ databases">
        <title>Genomic Encyclopedia of Type Strains, Phase IV (KMG-IV): sequencing the most valuable type-strain genomes for metagenomic binning, comparative biology and taxonomic classification.</title>
        <authorList>
            <person name="Goeker M."/>
        </authorList>
    </citation>
    <scope>NUCLEOTIDE SEQUENCE [LARGE SCALE GENOMIC DNA]</scope>
    <source>
        <strain evidence="6 7">DSM 100397</strain>
    </source>
</reference>
<accession>A0ABR6DP96</accession>
<feature type="domain" description="D-isomer specific 2-hydroxyacid dehydrogenase catalytic" evidence="4">
    <location>
        <begin position="3"/>
        <end position="319"/>
    </location>
</feature>
<dbReference type="EMBL" id="JACJIS010000001">
    <property type="protein sequence ID" value="MBA9073517.1"/>
    <property type="molecule type" value="Genomic_DNA"/>
</dbReference>
<comment type="similarity">
    <text evidence="1 3">Belongs to the D-isomer specific 2-hydroxyacid dehydrogenase family.</text>
</comment>
<sequence>MKVFITRIIPEAGLRLFREAGIEITQWEEKRELTQQELIDHCKQADALLTAGRSTINADFLKECSHLKAVSLFAVGYDNVDVPEATRLGIPIGHTPDVLSKATADIAFLLMQNTARKAFFHHKRILNGDWDFFEPMANIGLDLQGKTLGVFGLGKIGFEMAKSCKGAFEMDILYHNRSQNAEAEEKLQAKKVSFEELLAQSDVISVHANLTEETKGLFNKETFGKMKPNAIFVNTARGAIHNEEDLLEALQQKTIWGAGLDVTNPEPMDKDNVLLSLPNVAVLPHIGSSTEETRNNMAILAAKNAIAGIRNERLPKVVNPEVYESKKS</sequence>
<protein>
    <submittedName>
        <fullName evidence="6">Lactate dehydrogenase-like 2-hydroxyacid dehydrogenase</fullName>
    </submittedName>
</protein>
<dbReference type="InterPro" id="IPR036291">
    <property type="entry name" value="NAD(P)-bd_dom_sf"/>
</dbReference>
<dbReference type="InterPro" id="IPR029752">
    <property type="entry name" value="D-isomer_DH_CS1"/>
</dbReference>
<dbReference type="Gene3D" id="3.40.50.720">
    <property type="entry name" value="NAD(P)-binding Rossmann-like Domain"/>
    <property type="match status" value="2"/>
</dbReference>
<dbReference type="PANTHER" id="PTHR10996:SF257">
    <property type="entry name" value="GLYOXYLATE REDUCTASE 1"/>
    <property type="match status" value="1"/>
</dbReference>
<dbReference type="RefSeq" id="WP_182493252.1">
    <property type="nucleotide sequence ID" value="NZ_JACJIS010000001.1"/>
</dbReference>
<keyword evidence="7" id="KW-1185">Reference proteome</keyword>
<keyword evidence="2 3" id="KW-0560">Oxidoreductase</keyword>
<dbReference type="InterPro" id="IPR050223">
    <property type="entry name" value="D-isomer_2-hydroxyacid_DH"/>
</dbReference>
<dbReference type="Pfam" id="PF00389">
    <property type="entry name" value="2-Hacid_dh"/>
    <property type="match status" value="1"/>
</dbReference>
<dbReference type="Proteomes" id="UP000555003">
    <property type="component" value="Unassembled WGS sequence"/>
</dbReference>
<dbReference type="Pfam" id="PF02826">
    <property type="entry name" value="2-Hacid_dh_C"/>
    <property type="match status" value="1"/>
</dbReference>
<evidence type="ECO:0000256" key="3">
    <source>
        <dbReference type="RuleBase" id="RU003719"/>
    </source>
</evidence>
<gene>
    <name evidence="6" type="ORF">GGR22_001643</name>
</gene>
<evidence type="ECO:0000313" key="7">
    <source>
        <dbReference type="Proteomes" id="UP000555003"/>
    </source>
</evidence>
<dbReference type="SUPFAM" id="SSF51735">
    <property type="entry name" value="NAD(P)-binding Rossmann-fold domains"/>
    <property type="match status" value="1"/>
</dbReference>
<dbReference type="PANTHER" id="PTHR10996">
    <property type="entry name" value="2-HYDROXYACID DEHYDROGENASE-RELATED"/>
    <property type="match status" value="1"/>
</dbReference>
<comment type="caution">
    <text evidence="6">The sequence shown here is derived from an EMBL/GenBank/DDBJ whole genome shotgun (WGS) entry which is preliminary data.</text>
</comment>
<organism evidence="6 7">
    <name type="scientific">Flavobacterium gossypii</name>
    <dbReference type="NCBI Taxonomy" id="1646119"/>
    <lineage>
        <taxon>Bacteria</taxon>
        <taxon>Pseudomonadati</taxon>
        <taxon>Bacteroidota</taxon>
        <taxon>Flavobacteriia</taxon>
        <taxon>Flavobacteriales</taxon>
        <taxon>Flavobacteriaceae</taxon>
        <taxon>Flavobacterium</taxon>
    </lineage>
</organism>
<evidence type="ECO:0000256" key="2">
    <source>
        <dbReference type="ARBA" id="ARBA00023002"/>
    </source>
</evidence>
<evidence type="ECO:0000313" key="6">
    <source>
        <dbReference type="EMBL" id="MBA9073517.1"/>
    </source>
</evidence>
<evidence type="ECO:0000259" key="5">
    <source>
        <dbReference type="Pfam" id="PF02826"/>
    </source>
</evidence>